<gene>
    <name evidence="2" type="ORF">QNA08_13375</name>
</gene>
<dbReference type="InterPro" id="IPR029063">
    <property type="entry name" value="SAM-dependent_MTases_sf"/>
</dbReference>
<dbReference type="InterPro" id="IPR013216">
    <property type="entry name" value="Methyltransf_11"/>
</dbReference>
<protein>
    <submittedName>
        <fullName evidence="2">Methyltransferase domain-containing protein</fullName>
    </submittedName>
</protein>
<dbReference type="Pfam" id="PF08241">
    <property type="entry name" value="Methyltransf_11"/>
    <property type="match status" value="1"/>
</dbReference>
<organism evidence="2 3">
    <name type="scientific">Chelatococcus albus</name>
    <dbReference type="NCBI Taxonomy" id="3047466"/>
    <lineage>
        <taxon>Bacteria</taxon>
        <taxon>Pseudomonadati</taxon>
        <taxon>Pseudomonadota</taxon>
        <taxon>Alphaproteobacteria</taxon>
        <taxon>Hyphomicrobiales</taxon>
        <taxon>Chelatococcaceae</taxon>
        <taxon>Chelatococcus</taxon>
    </lineage>
</organism>
<keyword evidence="2" id="KW-0808">Transferase</keyword>
<name>A0ABT7AIM3_9HYPH</name>
<evidence type="ECO:0000313" key="2">
    <source>
        <dbReference type="EMBL" id="MDJ1159225.1"/>
    </source>
</evidence>
<dbReference type="Proteomes" id="UP001321492">
    <property type="component" value="Unassembled WGS sequence"/>
</dbReference>
<dbReference type="CDD" id="cd02440">
    <property type="entry name" value="AdoMet_MTases"/>
    <property type="match status" value="1"/>
</dbReference>
<dbReference type="SUPFAM" id="SSF53335">
    <property type="entry name" value="S-adenosyl-L-methionine-dependent methyltransferases"/>
    <property type="match status" value="1"/>
</dbReference>
<sequence>MNWRDFWNSDTPIYVSERHKLLHYRLVARDLATLVPSPDATVLDYGCGEALAADEVARHASSLILCDQAPLVRDRLKALFGANPKISVRAPEEIEALPSSSLDLVVMNSLVQYLSRTELEGLLRLWKDKLKSTGLLVIADVVPPKVSPVTDAAALLSFALRGGFLLAAVAGLVRTFFSDYRKIRGRLGLSQYEEADLLALLGAAGFSAERWRPNLGHNQARMTFLARPA</sequence>
<dbReference type="GO" id="GO:0032259">
    <property type="term" value="P:methylation"/>
    <property type="evidence" value="ECO:0007669"/>
    <property type="project" value="UniProtKB-KW"/>
</dbReference>
<accession>A0ABT7AIM3</accession>
<dbReference type="GO" id="GO:0008168">
    <property type="term" value="F:methyltransferase activity"/>
    <property type="evidence" value="ECO:0007669"/>
    <property type="project" value="UniProtKB-KW"/>
</dbReference>
<proteinExistence type="predicted"/>
<reference evidence="2 3" key="1">
    <citation type="submission" date="2023-05" db="EMBL/GenBank/DDBJ databases">
        <title>Chelatococcus sp. nov., a moderately thermophilic bacterium isolated from hot spring microbial mat.</title>
        <authorList>
            <person name="Hu C.-J."/>
            <person name="Li W.-J."/>
        </authorList>
    </citation>
    <scope>NUCLEOTIDE SEQUENCE [LARGE SCALE GENOMIC DNA]</scope>
    <source>
        <strain evidence="2 3">SYSU G07232</strain>
    </source>
</reference>
<dbReference type="RefSeq" id="WP_283741227.1">
    <property type="nucleotide sequence ID" value="NZ_JASJEV010000008.1"/>
</dbReference>
<keyword evidence="3" id="KW-1185">Reference proteome</keyword>
<dbReference type="Gene3D" id="3.40.50.150">
    <property type="entry name" value="Vaccinia Virus protein VP39"/>
    <property type="match status" value="1"/>
</dbReference>
<comment type="caution">
    <text evidence="2">The sequence shown here is derived from an EMBL/GenBank/DDBJ whole genome shotgun (WGS) entry which is preliminary data.</text>
</comment>
<dbReference type="EMBL" id="JASJEV010000008">
    <property type="protein sequence ID" value="MDJ1159225.1"/>
    <property type="molecule type" value="Genomic_DNA"/>
</dbReference>
<evidence type="ECO:0000313" key="3">
    <source>
        <dbReference type="Proteomes" id="UP001321492"/>
    </source>
</evidence>
<evidence type="ECO:0000259" key="1">
    <source>
        <dbReference type="Pfam" id="PF08241"/>
    </source>
</evidence>
<keyword evidence="2" id="KW-0489">Methyltransferase</keyword>
<feature type="domain" description="Methyltransferase type 11" evidence="1">
    <location>
        <begin position="43"/>
        <end position="138"/>
    </location>
</feature>